<dbReference type="Proteomes" id="UP001152320">
    <property type="component" value="Chromosome 11"/>
</dbReference>
<dbReference type="EMBL" id="JAIZAY010000011">
    <property type="protein sequence ID" value="KAJ8033730.1"/>
    <property type="molecule type" value="Genomic_DNA"/>
</dbReference>
<reference evidence="1" key="1">
    <citation type="submission" date="2021-10" db="EMBL/GenBank/DDBJ databases">
        <title>Tropical sea cucumber genome reveals ecological adaptation and Cuvierian tubules defense mechanism.</title>
        <authorList>
            <person name="Chen T."/>
        </authorList>
    </citation>
    <scope>NUCLEOTIDE SEQUENCE</scope>
    <source>
        <strain evidence="1">Nanhai2018</strain>
        <tissue evidence="1">Muscle</tissue>
    </source>
</reference>
<sequence>MHLIKPHYCFETTRRCCSLILTHPSQQTSLADNVHELTASFPTNNFALFASAARQFVVWYRRRKSCILPWNYYGLYWIYSFSVSQDTYRPSQEFFSSFCGDISERSVC</sequence>
<organism evidence="1 2">
    <name type="scientific">Holothuria leucospilota</name>
    <name type="common">Black long sea cucumber</name>
    <name type="synonym">Mertensiothuria leucospilota</name>
    <dbReference type="NCBI Taxonomy" id="206669"/>
    <lineage>
        <taxon>Eukaryota</taxon>
        <taxon>Metazoa</taxon>
        <taxon>Echinodermata</taxon>
        <taxon>Eleutherozoa</taxon>
        <taxon>Echinozoa</taxon>
        <taxon>Holothuroidea</taxon>
        <taxon>Aspidochirotacea</taxon>
        <taxon>Aspidochirotida</taxon>
        <taxon>Holothuriidae</taxon>
        <taxon>Holothuria</taxon>
    </lineage>
</organism>
<keyword evidence="2" id="KW-1185">Reference proteome</keyword>
<name>A0A9Q1BVW1_HOLLE</name>
<protein>
    <submittedName>
        <fullName evidence="1">Uncharacterized protein</fullName>
    </submittedName>
</protein>
<comment type="caution">
    <text evidence="1">The sequence shown here is derived from an EMBL/GenBank/DDBJ whole genome shotgun (WGS) entry which is preliminary data.</text>
</comment>
<accession>A0A9Q1BVW1</accession>
<gene>
    <name evidence="1" type="ORF">HOLleu_24073</name>
</gene>
<dbReference type="AlphaFoldDB" id="A0A9Q1BVW1"/>
<proteinExistence type="predicted"/>
<evidence type="ECO:0000313" key="1">
    <source>
        <dbReference type="EMBL" id="KAJ8033730.1"/>
    </source>
</evidence>
<evidence type="ECO:0000313" key="2">
    <source>
        <dbReference type="Proteomes" id="UP001152320"/>
    </source>
</evidence>